<feature type="domain" description="Cellulose-binding Sde182 C-terminal" evidence="2">
    <location>
        <begin position="381"/>
        <end position="481"/>
    </location>
</feature>
<dbReference type="Pfam" id="PF21027">
    <property type="entry name" value="Sde0182_C"/>
    <property type="match status" value="1"/>
</dbReference>
<accession>A0A9P4YZI0</accession>
<evidence type="ECO:0000313" key="3">
    <source>
        <dbReference type="EMBL" id="KAF4123884.1"/>
    </source>
</evidence>
<feature type="domain" description="Cellulose-binding Sde182 nucleoside hydrolase-like" evidence="1">
    <location>
        <begin position="16"/>
        <end position="285"/>
    </location>
</feature>
<dbReference type="InterPro" id="IPR013783">
    <property type="entry name" value="Ig-like_fold"/>
</dbReference>
<comment type="caution">
    <text evidence="3">The sequence shown here is derived from an EMBL/GenBank/DDBJ whole genome shotgun (WGS) entry which is preliminary data.</text>
</comment>
<dbReference type="AlphaFoldDB" id="A0A9P4YZI0"/>
<organism evidence="3 4">
    <name type="scientific">Geosmithia morbida</name>
    <dbReference type="NCBI Taxonomy" id="1094350"/>
    <lineage>
        <taxon>Eukaryota</taxon>
        <taxon>Fungi</taxon>
        <taxon>Dikarya</taxon>
        <taxon>Ascomycota</taxon>
        <taxon>Pezizomycotina</taxon>
        <taxon>Sordariomycetes</taxon>
        <taxon>Hypocreomycetidae</taxon>
        <taxon>Hypocreales</taxon>
        <taxon>Bionectriaceae</taxon>
        <taxon>Geosmithia</taxon>
    </lineage>
</organism>
<dbReference type="EMBL" id="JAANYQ010000005">
    <property type="protein sequence ID" value="KAF4123884.1"/>
    <property type="molecule type" value="Genomic_DNA"/>
</dbReference>
<protein>
    <recommendedName>
        <fullName evidence="5">Cellulose-binding protein</fullName>
    </recommendedName>
</protein>
<dbReference type="InterPro" id="IPR048527">
    <property type="entry name" value="Sde182_C"/>
</dbReference>
<evidence type="ECO:0008006" key="5">
    <source>
        <dbReference type="Google" id="ProtNLM"/>
    </source>
</evidence>
<dbReference type="GeneID" id="55971825"/>
<sequence length="500" mass="55263">MSLDRSRLQSFPAKPRVFVISDISNEPDDAESLVRYLLYANQFDTEGLVACTSTWMRTKVCPQDMHKIIDGYEKVVDNLNRHAHPDHPYPSADYFRSIVKEGPAVYGSQAVGDDIPLTSGGQLLLDRLKASDPRPLWVLAWGGTNVLAQVLHKVQQHETASEAARLRSKLRVYTISDQDDTGIQIRTRHPDIFYICSVHAWCSYGLATWSGIFGENYYGFDSGGPDSSLFTREWIADKIRIGDLGGRYPDFMAIPEGDTPTFLYLIQNGLGVREHPEYGSWGGRYALTGPHASPAGQSPRHYSDVADIVVGKDGRTHTSNHATVWRWREAYQSDFAARMQWTLGPGAAGSLGRANHHPVVFVNGEAGPEALHIEAEAGSSVRLDASATYDPDGDDLTFRWWHYREPTATQWSALQEVAEVQIKHEGGDPAVVDVVLPGPEKCCVNLLDRQAVLKGHAMHVILQVTDGGTPSLTSYKRVIIQATNKDLRGSGKLRSAIGDE</sequence>
<gene>
    <name evidence="3" type="ORF">GMORB2_5600</name>
</gene>
<dbReference type="Proteomes" id="UP000749293">
    <property type="component" value="Unassembled WGS sequence"/>
</dbReference>
<keyword evidence="4" id="KW-1185">Reference proteome</keyword>
<dbReference type="InterPro" id="IPR011483">
    <property type="entry name" value="Sde182_NH-like"/>
</dbReference>
<proteinExistence type="predicted"/>
<name>A0A9P4YZI0_9HYPO</name>
<dbReference type="RefSeq" id="XP_035322536.1">
    <property type="nucleotide sequence ID" value="XM_035467570.1"/>
</dbReference>
<dbReference type="InterPro" id="IPR036452">
    <property type="entry name" value="Ribo_hydro-like"/>
</dbReference>
<reference evidence="3" key="1">
    <citation type="submission" date="2020-03" db="EMBL/GenBank/DDBJ databases">
        <title>Site-based positive gene gene selection in Geosmithia morbida across the United States reveals a broad range of putative effectors and factors for local host and environmental adapation.</title>
        <authorList>
            <person name="Onufrak A."/>
            <person name="Murdoch R.W."/>
            <person name="Gazis R."/>
            <person name="Huff M."/>
            <person name="Staton M."/>
            <person name="Klingeman W."/>
            <person name="Hadziabdic D."/>
        </authorList>
    </citation>
    <scope>NUCLEOTIDE SEQUENCE</scope>
    <source>
        <strain evidence="3">1262</strain>
    </source>
</reference>
<evidence type="ECO:0000259" key="1">
    <source>
        <dbReference type="Pfam" id="PF07632"/>
    </source>
</evidence>
<dbReference type="Pfam" id="PF07632">
    <property type="entry name" value="Sde182_NH-like"/>
    <property type="match status" value="1"/>
</dbReference>
<evidence type="ECO:0000313" key="4">
    <source>
        <dbReference type="Proteomes" id="UP000749293"/>
    </source>
</evidence>
<evidence type="ECO:0000259" key="2">
    <source>
        <dbReference type="Pfam" id="PF21027"/>
    </source>
</evidence>
<dbReference type="Gene3D" id="3.90.245.10">
    <property type="entry name" value="Ribonucleoside hydrolase-like"/>
    <property type="match status" value="1"/>
</dbReference>
<dbReference type="OrthoDB" id="3592035at2759"/>
<dbReference type="Gene3D" id="2.60.40.10">
    <property type="entry name" value="Immunoglobulins"/>
    <property type="match status" value="1"/>
</dbReference>
<dbReference type="GO" id="GO:0016799">
    <property type="term" value="F:hydrolase activity, hydrolyzing N-glycosyl compounds"/>
    <property type="evidence" value="ECO:0007669"/>
    <property type="project" value="InterPro"/>
</dbReference>